<dbReference type="Gene3D" id="3.30.950.30">
    <property type="entry name" value="Schlafen, AAA domain"/>
    <property type="match status" value="1"/>
</dbReference>
<protein>
    <recommendedName>
        <fullName evidence="1">Schlafen AlbA-2 domain-containing protein</fullName>
    </recommendedName>
</protein>
<dbReference type="PANTHER" id="PTHR30595">
    <property type="entry name" value="GLPR-RELATED TRANSCRIPTIONAL REPRESSOR"/>
    <property type="match status" value="1"/>
</dbReference>
<proteinExistence type="predicted"/>
<evidence type="ECO:0000313" key="3">
    <source>
        <dbReference type="Proteomes" id="UP000178315"/>
    </source>
</evidence>
<gene>
    <name evidence="2" type="ORF">A3H61_03035</name>
</gene>
<dbReference type="InterPro" id="IPR038461">
    <property type="entry name" value="Schlafen_AlbA_2_dom_sf"/>
</dbReference>
<name>A0A1G2A633_9BACT</name>
<sequence length="487" mass="55317">MTKEELIKNILNIPSESRTLEFKRLGSRNESIDRTLQSIVAMANTDGGTLILGVEDPQKTTLKGLDRIFGIEENLVFYDELGKAVRKISPPISSIWPPDLVEVTNKNVRIGLLAVPKVSDGFRSIEGHVYVRLEQGNKRLLPQEVVHFAYVKGFERADRELVSVDFSLLKTNFYDVWRKKRGIADDPIGTVLEKTGLARKSKGGQTLPTRAAVLLFAEYPSDLMDTKAAVRVFQYPGIVETIGETPNYIGTPKNIVAPVIKQIMDAHEYVLTLLRTGIRVPSGFVTTYQIPERAIKEAITNAVIHRDYYTKRDIEIRVFEDRVEIESPGLLPFNITPSNIGVERAHGYRNDLLVKHLREFPDPPNLDQNEGVKAIRQTMMTANLYPPIFWTYPRLQDAVRVILLNEKTPSEWDKISHYLNQNKYINNQAARKILNIQDTSVVSRLLSRWTKQGLLTKIVPRVGAKRNTIYRLPATDDKSLFARDKSK</sequence>
<comment type="caution">
    <text evidence="2">The sequence shown here is derived from an EMBL/GenBank/DDBJ whole genome shotgun (WGS) entry which is preliminary data.</text>
</comment>
<dbReference type="AlphaFoldDB" id="A0A1G2A633"/>
<dbReference type="Pfam" id="PF04326">
    <property type="entry name" value="SLFN_AlbA_2"/>
    <property type="match status" value="1"/>
</dbReference>
<dbReference type="InterPro" id="IPR038475">
    <property type="entry name" value="RecG_C_sf"/>
</dbReference>
<dbReference type="InterPro" id="IPR007421">
    <property type="entry name" value="Schlafen_AlbA_2_dom"/>
</dbReference>
<reference evidence="2 3" key="1">
    <citation type="journal article" date="2016" name="Nat. Commun.">
        <title>Thousands of microbial genomes shed light on interconnected biogeochemical processes in an aquifer system.</title>
        <authorList>
            <person name="Anantharaman K."/>
            <person name="Brown C.T."/>
            <person name="Hug L.A."/>
            <person name="Sharon I."/>
            <person name="Castelle C.J."/>
            <person name="Probst A.J."/>
            <person name="Thomas B.C."/>
            <person name="Singh A."/>
            <person name="Wilkins M.J."/>
            <person name="Karaoz U."/>
            <person name="Brodie E.L."/>
            <person name="Williams K.H."/>
            <person name="Hubbard S.S."/>
            <person name="Banfield J.F."/>
        </authorList>
    </citation>
    <scope>NUCLEOTIDE SEQUENCE [LARGE SCALE GENOMIC DNA]</scope>
</reference>
<dbReference type="PANTHER" id="PTHR30595:SF6">
    <property type="entry name" value="SCHLAFEN ALBA-2 DOMAIN-CONTAINING PROTEIN"/>
    <property type="match status" value="1"/>
</dbReference>
<dbReference type="EMBL" id="MHJU01000037">
    <property type="protein sequence ID" value="OGY72328.1"/>
    <property type="molecule type" value="Genomic_DNA"/>
</dbReference>
<dbReference type="Proteomes" id="UP000178315">
    <property type="component" value="Unassembled WGS sequence"/>
</dbReference>
<dbReference type="Pfam" id="PF13749">
    <property type="entry name" value="HATPase_c_4"/>
    <property type="match status" value="1"/>
</dbReference>
<accession>A0A1G2A633</accession>
<evidence type="ECO:0000259" key="1">
    <source>
        <dbReference type="Pfam" id="PF04326"/>
    </source>
</evidence>
<evidence type="ECO:0000313" key="2">
    <source>
        <dbReference type="EMBL" id="OGY72328.1"/>
    </source>
</evidence>
<feature type="domain" description="Schlafen AlbA-2" evidence="1">
    <location>
        <begin position="16"/>
        <end position="139"/>
    </location>
</feature>
<dbReference type="Gene3D" id="3.30.565.60">
    <property type="match status" value="1"/>
</dbReference>
<organism evidence="2 3">
    <name type="scientific">Candidatus Jacksonbacteria bacterium RIFCSPLOWO2_02_FULL_44_20</name>
    <dbReference type="NCBI Taxonomy" id="1798460"/>
    <lineage>
        <taxon>Bacteria</taxon>
        <taxon>Candidatus Jacksoniibacteriota</taxon>
    </lineage>
</organism>